<dbReference type="EMBL" id="BMMK01000042">
    <property type="protein sequence ID" value="GGM78910.1"/>
    <property type="molecule type" value="Genomic_DNA"/>
</dbReference>
<keyword evidence="1" id="KW-0418">Kinase</keyword>
<dbReference type="InterPro" id="IPR047718">
    <property type="entry name" value="RsbA-like_anti_sig"/>
</dbReference>
<organism evidence="4 5">
    <name type="scientific">Longimycelium tulufanense</name>
    <dbReference type="NCBI Taxonomy" id="907463"/>
    <lineage>
        <taxon>Bacteria</taxon>
        <taxon>Bacillati</taxon>
        <taxon>Actinomycetota</taxon>
        <taxon>Actinomycetes</taxon>
        <taxon>Pseudonocardiales</taxon>
        <taxon>Pseudonocardiaceae</taxon>
        <taxon>Longimycelium</taxon>
    </lineage>
</organism>
<name>A0A8J3CKT2_9PSEU</name>
<dbReference type="Gene3D" id="3.30.565.10">
    <property type="entry name" value="Histidine kinase-like ATPase, C-terminal domain"/>
    <property type="match status" value="1"/>
</dbReference>
<reference evidence="4" key="2">
    <citation type="submission" date="2020-09" db="EMBL/GenBank/DDBJ databases">
        <authorList>
            <person name="Sun Q."/>
            <person name="Zhou Y."/>
        </authorList>
    </citation>
    <scope>NUCLEOTIDE SEQUENCE</scope>
    <source>
        <strain evidence="4">CGMCC 4.5737</strain>
    </source>
</reference>
<protein>
    <submittedName>
        <fullName evidence="4">Anti-sigma regulatory factor</fullName>
    </submittedName>
</protein>
<keyword evidence="5" id="KW-1185">Reference proteome</keyword>
<keyword evidence="1" id="KW-0808">Transferase</keyword>
<dbReference type="SUPFAM" id="SSF55874">
    <property type="entry name" value="ATPase domain of HSP90 chaperone/DNA topoisomerase II/histidine kinase"/>
    <property type="match status" value="1"/>
</dbReference>
<dbReference type="InterPro" id="IPR036890">
    <property type="entry name" value="HATPase_C_sf"/>
</dbReference>
<dbReference type="Pfam" id="PF13581">
    <property type="entry name" value="HATPase_c_2"/>
    <property type="match status" value="1"/>
</dbReference>
<comment type="caution">
    <text evidence="4">The sequence shown here is derived from an EMBL/GenBank/DDBJ whole genome shotgun (WGS) entry which is preliminary data.</text>
</comment>
<gene>
    <name evidence="4" type="ORF">GCM10012275_56940</name>
</gene>
<dbReference type="InterPro" id="IPR025847">
    <property type="entry name" value="MEDS_domain"/>
</dbReference>
<dbReference type="PANTHER" id="PTHR35526:SF3">
    <property type="entry name" value="ANTI-SIGMA-F FACTOR RSBW"/>
    <property type="match status" value="1"/>
</dbReference>
<dbReference type="NCBIfam" id="NF041045">
    <property type="entry name" value="RsbA_anti_sig"/>
    <property type="match status" value="1"/>
</dbReference>
<dbReference type="InterPro" id="IPR003594">
    <property type="entry name" value="HATPase_dom"/>
</dbReference>
<accession>A0A8J3CKT2</accession>
<dbReference type="AlphaFoldDB" id="A0A8J3CKT2"/>
<proteinExistence type="predicted"/>
<evidence type="ECO:0000313" key="5">
    <source>
        <dbReference type="Proteomes" id="UP000637578"/>
    </source>
</evidence>
<reference evidence="4" key="1">
    <citation type="journal article" date="2014" name="Int. J. Syst. Evol. Microbiol.">
        <title>Complete genome sequence of Corynebacterium casei LMG S-19264T (=DSM 44701T), isolated from a smear-ripened cheese.</title>
        <authorList>
            <consortium name="US DOE Joint Genome Institute (JGI-PGF)"/>
            <person name="Walter F."/>
            <person name="Albersmeier A."/>
            <person name="Kalinowski J."/>
            <person name="Ruckert C."/>
        </authorList>
    </citation>
    <scope>NUCLEOTIDE SEQUENCE</scope>
    <source>
        <strain evidence="4">CGMCC 4.5737</strain>
    </source>
</reference>
<dbReference type="PANTHER" id="PTHR35526">
    <property type="entry name" value="ANTI-SIGMA-F FACTOR RSBW-RELATED"/>
    <property type="match status" value="1"/>
</dbReference>
<evidence type="ECO:0000313" key="4">
    <source>
        <dbReference type="EMBL" id="GGM78910.1"/>
    </source>
</evidence>
<dbReference type="RefSeq" id="WP_189061509.1">
    <property type="nucleotide sequence ID" value="NZ_BMMK01000042.1"/>
</dbReference>
<feature type="domain" description="Histidine kinase/HSP90-like ATPase" evidence="2">
    <location>
        <begin position="194"/>
        <end position="306"/>
    </location>
</feature>
<evidence type="ECO:0000256" key="1">
    <source>
        <dbReference type="ARBA" id="ARBA00022527"/>
    </source>
</evidence>
<dbReference type="InterPro" id="IPR050267">
    <property type="entry name" value="Anti-sigma-factor_SerPK"/>
</dbReference>
<keyword evidence="1" id="KW-0723">Serine/threonine-protein kinase</keyword>
<dbReference type="GO" id="GO:0004674">
    <property type="term" value="F:protein serine/threonine kinase activity"/>
    <property type="evidence" value="ECO:0007669"/>
    <property type="project" value="UniProtKB-KW"/>
</dbReference>
<sequence>MVALGSPTRFRHEALLYRGEPEYVGVVQEFVRAGVAGGEPVLVAVPGRRLDLLRRVLGAVGERVRFVDMTGVGRNPGRIISVWYEFVREHTAGGRRVRGVGEPVWPGRSPEELVECQRSEALVNVAFGLVPAWWLLCPYDVVGLPAGVVSRACRHHPFVWRDGAHRAGGGVEVVDPLAGALPEPPGVAVGVAFTASELRRARHTVARVAREAGLPPARVDDLVLAMGEAAANSLRHGGGRGLVRVWRHRGSVVCEVRDAGRILDPLVGRLPPEPHRYSGRGLWLVHHLCDLVQVRSGPAGTVVRMRMEVPERGRMG</sequence>
<dbReference type="Proteomes" id="UP000637578">
    <property type="component" value="Unassembled WGS sequence"/>
</dbReference>
<evidence type="ECO:0000259" key="3">
    <source>
        <dbReference type="Pfam" id="PF14417"/>
    </source>
</evidence>
<evidence type="ECO:0000259" key="2">
    <source>
        <dbReference type="Pfam" id="PF13581"/>
    </source>
</evidence>
<dbReference type="CDD" id="cd16936">
    <property type="entry name" value="HATPase_RsbW-like"/>
    <property type="match status" value="1"/>
</dbReference>
<feature type="domain" description="MEDS" evidence="3">
    <location>
        <begin position="11"/>
        <end position="157"/>
    </location>
</feature>
<dbReference type="Pfam" id="PF14417">
    <property type="entry name" value="MEDS"/>
    <property type="match status" value="1"/>
</dbReference>